<dbReference type="AlphaFoldDB" id="A0A1F5WA26"/>
<dbReference type="Gene3D" id="1.20.1250.20">
    <property type="entry name" value="MFS general substrate transporter like domains"/>
    <property type="match status" value="1"/>
</dbReference>
<evidence type="ECO:0000313" key="2">
    <source>
        <dbReference type="EMBL" id="OGF72508.1"/>
    </source>
</evidence>
<keyword evidence="1" id="KW-0812">Transmembrane</keyword>
<accession>A0A1F5WA26</accession>
<feature type="transmembrane region" description="Helical" evidence="1">
    <location>
        <begin position="172"/>
        <end position="190"/>
    </location>
</feature>
<feature type="transmembrane region" description="Helical" evidence="1">
    <location>
        <begin position="342"/>
        <end position="362"/>
    </location>
</feature>
<feature type="transmembrane region" description="Helical" evidence="1">
    <location>
        <begin position="48"/>
        <end position="73"/>
    </location>
</feature>
<feature type="transmembrane region" description="Helical" evidence="1">
    <location>
        <begin position="80"/>
        <end position="96"/>
    </location>
</feature>
<organism evidence="2 3">
    <name type="scientific">Candidatus Giovannonibacteria bacterium RIFCSPHIGHO2_02_FULL_45_40</name>
    <dbReference type="NCBI Taxonomy" id="1798337"/>
    <lineage>
        <taxon>Bacteria</taxon>
        <taxon>Candidatus Giovannoniibacteriota</taxon>
    </lineage>
</organism>
<evidence type="ECO:0008006" key="4">
    <source>
        <dbReference type="Google" id="ProtNLM"/>
    </source>
</evidence>
<feature type="transmembrane region" description="Helical" evidence="1">
    <location>
        <begin position="145"/>
        <end position="166"/>
    </location>
</feature>
<feature type="transmembrane region" description="Helical" evidence="1">
    <location>
        <begin position="102"/>
        <end position="124"/>
    </location>
</feature>
<feature type="transmembrane region" description="Helical" evidence="1">
    <location>
        <begin position="211"/>
        <end position="241"/>
    </location>
</feature>
<evidence type="ECO:0000256" key="1">
    <source>
        <dbReference type="SAM" id="Phobius"/>
    </source>
</evidence>
<comment type="caution">
    <text evidence="2">The sequence shown here is derived from an EMBL/GenBank/DDBJ whole genome shotgun (WGS) entry which is preliminary data.</text>
</comment>
<reference evidence="2 3" key="1">
    <citation type="journal article" date="2016" name="Nat. Commun.">
        <title>Thousands of microbial genomes shed light on interconnected biogeochemical processes in an aquifer system.</title>
        <authorList>
            <person name="Anantharaman K."/>
            <person name="Brown C.T."/>
            <person name="Hug L.A."/>
            <person name="Sharon I."/>
            <person name="Castelle C.J."/>
            <person name="Probst A.J."/>
            <person name="Thomas B.C."/>
            <person name="Singh A."/>
            <person name="Wilkins M.J."/>
            <person name="Karaoz U."/>
            <person name="Brodie E.L."/>
            <person name="Williams K.H."/>
            <person name="Hubbard S.S."/>
            <person name="Banfield J.F."/>
        </authorList>
    </citation>
    <scope>NUCLEOTIDE SEQUENCE [LARGE SCALE GENOMIC DNA]</scope>
</reference>
<keyword evidence="1" id="KW-1133">Transmembrane helix</keyword>
<sequence>MLFERHHFRFFGNREMTSLYVALALTGFGEGLISLFVPIYFWQLGFPLWRIIFFYFLISVYFTALTFLFASFLRRLSDKMMMFLSVPFAIIYFLGLGEISTYPVLFFALPAVHALNILLFNVGYHLDFSGSADKDHIGTEVGMRSLVVSLVTIGAPFIGGVIIVLFGFQYVFLTGSLVLFAAILPLLFFPKRRAAPDIGAGRVWNFLTARALLPFTASGAGYAMASMVGVIVWPLFIFFALSGIESYGGVQSAGLLASSLTAFFVGFLSDQGKRRRTLRYSALALSLVWASRAFIGGALVVVASHALGQTVDAALSVAWSSQYYKIARSLPDASAFILSREALYHITRIFFLPVLMLLAYLLRQNAFFAASFVLAALSTILYLYANKMPHTNELNHYA</sequence>
<dbReference type="SUPFAM" id="SSF103473">
    <property type="entry name" value="MFS general substrate transporter"/>
    <property type="match status" value="2"/>
</dbReference>
<gene>
    <name evidence="2" type="ORF">A3C05_05110</name>
</gene>
<dbReference type="EMBL" id="MFHP01000021">
    <property type="protein sequence ID" value="OGF72508.1"/>
    <property type="molecule type" value="Genomic_DNA"/>
</dbReference>
<dbReference type="InterPro" id="IPR036259">
    <property type="entry name" value="MFS_trans_sf"/>
</dbReference>
<protein>
    <recommendedName>
        <fullName evidence="4">Major facilitator superfamily (MFS) profile domain-containing protein</fullName>
    </recommendedName>
</protein>
<feature type="transmembrane region" description="Helical" evidence="1">
    <location>
        <begin position="20"/>
        <end position="42"/>
    </location>
</feature>
<name>A0A1F5WA26_9BACT</name>
<dbReference type="Proteomes" id="UP000178743">
    <property type="component" value="Unassembled WGS sequence"/>
</dbReference>
<feature type="transmembrane region" description="Helical" evidence="1">
    <location>
        <begin position="367"/>
        <end position="385"/>
    </location>
</feature>
<evidence type="ECO:0000313" key="3">
    <source>
        <dbReference type="Proteomes" id="UP000178743"/>
    </source>
</evidence>
<feature type="transmembrane region" description="Helical" evidence="1">
    <location>
        <begin position="280"/>
        <end position="307"/>
    </location>
</feature>
<proteinExistence type="predicted"/>
<keyword evidence="1" id="KW-0472">Membrane</keyword>
<feature type="transmembrane region" description="Helical" evidence="1">
    <location>
        <begin position="247"/>
        <end position="268"/>
    </location>
</feature>